<dbReference type="InterPro" id="IPR036271">
    <property type="entry name" value="Tet_transcr_reg_TetR-rel_C_sf"/>
</dbReference>
<evidence type="ECO:0000313" key="7">
    <source>
        <dbReference type="Proteomes" id="UP000192907"/>
    </source>
</evidence>
<keyword evidence="3" id="KW-0804">Transcription</keyword>
<dbReference type="Proteomes" id="UP000192907">
    <property type="component" value="Unassembled WGS sequence"/>
</dbReference>
<dbReference type="Pfam" id="PF00440">
    <property type="entry name" value="TetR_N"/>
    <property type="match status" value="1"/>
</dbReference>
<dbReference type="InterPro" id="IPR025996">
    <property type="entry name" value="MT1864/Rv1816-like_C"/>
</dbReference>
<name>A0A1Y6CLL1_9BACT</name>
<evidence type="ECO:0000256" key="4">
    <source>
        <dbReference type="PROSITE-ProRule" id="PRU00335"/>
    </source>
</evidence>
<accession>A0A1Y6CLL1</accession>
<sequence>MPEQYHHGQLRQAMLQETLNMLARDEAHLIGFRELARRLEVSRAAPYRHFQSIDELFAVVAEEGFTTFVESLEKVQQHSYESSREALASLGQCYVHFALDHPAHYRLMFDQRFYHSDDYPKVKALAKRAFSILRDKAVVMARDDETVDEVELASVAWACVHGLAQLVIDGQLSHIPQVRQFVNRSCRRLAGLPTDHSAQ</sequence>
<dbReference type="InterPro" id="IPR009057">
    <property type="entry name" value="Homeodomain-like_sf"/>
</dbReference>
<dbReference type="Gene3D" id="1.10.357.10">
    <property type="entry name" value="Tetracycline Repressor, domain 2"/>
    <property type="match status" value="1"/>
</dbReference>
<keyword evidence="2 4" id="KW-0238">DNA-binding</keyword>
<protein>
    <submittedName>
        <fullName evidence="6">Transcriptional regulator, TetR family</fullName>
    </submittedName>
</protein>
<evidence type="ECO:0000256" key="1">
    <source>
        <dbReference type="ARBA" id="ARBA00023015"/>
    </source>
</evidence>
<evidence type="ECO:0000259" key="5">
    <source>
        <dbReference type="PROSITE" id="PS50977"/>
    </source>
</evidence>
<evidence type="ECO:0000313" key="6">
    <source>
        <dbReference type="EMBL" id="SMF74724.1"/>
    </source>
</evidence>
<gene>
    <name evidence="6" type="ORF">SAMN06296036_12868</name>
</gene>
<dbReference type="InterPro" id="IPR001647">
    <property type="entry name" value="HTH_TetR"/>
</dbReference>
<organism evidence="6 7">
    <name type="scientific">Pseudobacteriovorax antillogorgiicola</name>
    <dbReference type="NCBI Taxonomy" id="1513793"/>
    <lineage>
        <taxon>Bacteria</taxon>
        <taxon>Pseudomonadati</taxon>
        <taxon>Bdellovibrionota</taxon>
        <taxon>Oligoflexia</taxon>
        <taxon>Oligoflexales</taxon>
        <taxon>Pseudobacteriovoracaceae</taxon>
        <taxon>Pseudobacteriovorax</taxon>
    </lineage>
</organism>
<dbReference type="SUPFAM" id="SSF46689">
    <property type="entry name" value="Homeodomain-like"/>
    <property type="match status" value="1"/>
</dbReference>
<keyword evidence="1" id="KW-0805">Transcription regulation</keyword>
<dbReference type="RefSeq" id="WP_132324662.1">
    <property type="nucleotide sequence ID" value="NZ_FWZT01000028.1"/>
</dbReference>
<dbReference type="SUPFAM" id="SSF48498">
    <property type="entry name" value="Tetracyclin repressor-like, C-terminal domain"/>
    <property type="match status" value="1"/>
</dbReference>
<evidence type="ECO:0000256" key="3">
    <source>
        <dbReference type="ARBA" id="ARBA00023163"/>
    </source>
</evidence>
<feature type="domain" description="HTH tetR-type" evidence="5">
    <location>
        <begin position="8"/>
        <end position="68"/>
    </location>
</feature>
<dbReference type="Pfam" id="PF13305">
    <property type="entry name" value="TetR_C_33"/>
    <property type="match status" value="1"/>
</dbReference>
<dbReference type="EMBL" id="FWZT01000028">
    <property type="protein sequence ID" value="SMF74724.1"/>
    <property type="molecule type" value="Genomic_DNA"/>
</dbReference>
<dbReference type="PROSITE" id="PS50977">
    <property type="entry name" value="HTH_TETR_2"/>
    <property type="match status" value="1"/>
</dbReference>
<reference evidence="7" key="1">
    <citation type="submission" date="2017-04" db="EMBL/GenBank/DDBJ databases">
        <authorList>
            <person name="Varghese N."/>
            <person name="Submissions S."/>
        </authorList>
    </citation>
    <scope>NUCLEOTIDE SEQUENCE [LARGE SCALE GENOMIC DNA]</scope>
    <source>
        <strain evidence="7">RKEM611</strain>
    </source>
</reference>
<dbReference type="STRING" id="1513793.SAMN06296036_12868"/>
<dbReference type="OrthoDB" id="5292179at2"/>
<evidence type="ECO:0000256" key="2">
    <source>
        <dbReference type="ARBA" id="ARBA00023125"/>
    </source>
</evidence>
<dbReference type="GO" id="GO:0003677">
    <property type="term" value="F:DNA binding"/>
    <property type="evidence" value="ECO:0007669"/>
    <property type="project" value="UniProtKB-UniRule"/>
</dbReference>
<keyword evidence="7" id="KW-1185">Reference proteome</keyword>
<dbReference type="AlphaFoldDB" id="A0A1Y6CLL1"/>
<proteinExistence type="predicted"/>
<feature type="DNA-binding region" description="H-T-H motif" evidence="4">
    <location>
        <begin position="31"/>
        <end position="50"/>
    </location>
</feature>